<name>A0A8D8ADK3_CULPI</name>
<protein>
    <submittedName>
        <fullName evidence="2">(northern house mosquito) hypothetical protein</fullName>
    </submittedName>
</protein>
<evidence type="ECO:0000313" key="2">
    <source>
        <dbReference type="EMBL" id="CAG6452481.1"/>
    </source>
</evidence>
<feature type="region of interest" description="Disordered" evidence="1">
    <location>
        <begin position="30"/>
        <end position="106"/>
    </location>
</feature>
<organism evidence="2">
    <name type="scientific">Culex pipiens</name>
    <name type="common">House mosquito</name>
    <dbReference type="NCBI Taxonomy" id="7175"/>
    <lineage>
        <taxon>Eukaryota</taxon>
        <taxon>Metazoa</taxon>
        <taxon>Ecdysozoa</taxon>
        <taxon>Arthropoda</taxon>
        <taxon>Hexapoda</taxon>
        <taxon>Insecta</taxon>
        <taxon>Pterygota</taxon>
        <taxon>Neoptera</taxon>
        <taxon>Endopterygota</taxon>
        <taxon>Diptera</taxon>
        <taxon>Nematocera</taxon>
        <taxon>Culicoidea</taxon>
        <taxon>Culicidae</taxon>
        <taxon>Culicinae</taxon>
        <taxon>Culicini</taxon>
        <taxon>Culex</taxon>
        <taxon>Culex</taxon>
    </lineage>
</organism>
<accession>A0A8D8ADK3</accession>
<evidence type="ECO:0000256" key="1">
    <source>
        <dbReference type="SAM" id="MobiDB-lite"/>
    </source>
</evidence>
<sequence length="160" mass="18048">MVRLGTGRDPRRWHHCRCLHDQLGRIGAARAGELPVQRGHRGRRQADGEDLRHQGQGAAPEGRDPNDGPVRAVRQTRGRILSVVRPGRDEHRRRGGGVPEPVGQHCHQPLLLSGVHLWYRRKPEGRDVVPRQPDLGLVHDRQAARSDPVRKRSPRFVPSP</sequence>
<reference evidence="2" key="1">
    <citation type="submission" date="2021-05" db="EMBL/GenBank/DDBJ databases">
        <authorList>
            <person name="Alioto T."/>
            <person name="Alioto T."/>
            <person name="Gomez Garrido J."/>
        </authorList>
    </citation>
    <scope>NUCLEOTIDE SEQUENCE</scope>
</reference>
<feature type="compositionally biased region" description="Basic and acidic residues" evidence="1">
    <location>
        <begin position="44"/>
        <end position="53"/>
    </location>
</feature>
<dbReference type="AlphaFoldDB" id="A0A8D8ADK3"/>
<dbReference type="EMBL" id="HBUE01020843">
    <property type="protein sequence ID" value="CAG6452481.1"/>
    <property type="molecule type" value="Transcribed_RNA"/>
</dbReference>
<feature type="compositionally biased region" description="Basic and acidic residues" evidence="1">
    <location>
        <begin position="137"/>
        <end position="150"/>
    </location>
</feature>
<proteinExistence type="predicted"/>
<feature type="region of interest" description="Disordered" evidence="1">
    <location>
        <begin position="125"/>
        <end position="160"/>
    </location>
</feature>